<keyword evidence="3" id="KW-1185">Reference proteome</keyword>
<evidence type="ECO:0000313" key="3">
    <source>
        <dbReference type="Proteomes" id="UP000266328"/>
    </source>
</evidence>
<comment type="caution">
    <text evidence="2">The sequence shown here is derived from an EMBL/GenBank/DDBJ whole genome shotgun (WGS) entry which is preliminary data.</text>
</comment>
<protein>
    <recommendedName>
        <fullName evidence="1">Cyclodeaminase/cyclohydrolase domain-containing protein</fullName>
    </recommendedName>
</protein>
<evidence type="ECO:0000313" key="2">
    <source>
        <dbReference type="EMBL" id="RIE06136.1"/>
    </source>
</evidence>
<accession>A0A398CRS9</accession>
<dbReference type="SUPFAM" id="SSF101262">
    <property type="entry name" value="Methenyltetrahydrofolate cyclohydrolase-like"/>
    <property type="match status" value="1"/>
</dbReference>
<dbReference type="RefSeq" id="WP_119089056.1">
    <property type="nucleotide sequence ID" value="NZ_QXIS01000023.1"/>
</dbReference>
<dbReference type="OrthoDB" id="9784653at2"/>
<dbReference type="EMBL" id="QXIS01000023">
    <property type="protein sequence ID" value="RIE06136.1"/>
    <property type="molecule type" value="Genomic_DNA"/>
</dbReference>
<reference evidence="2 3" key="1">
    <citation type="submission" date="2018-09" db="EMBL/GenBank/DDBJ databases">
        <title>Discovery and Ecogenomic Context for Candidatus Cryosericales, a Global Caldiserica Order Active in Thawing Permafrost.</title>
        <authorList>
            <person name="Martinez M.A."/>
            <person name="Woodcroft B.J."/>
            <person name="Ignacio Espinoza J.C."/>
            <person name="Zayed A."/>
            <person name="Singleton C.M."/>
            <person name="Boyd J."/>
            <person name="Li Y.-F."/>
            <person name="Purvine S."/>
            <person name="Maughan H."/>
            <person name="Hodgkins S.B."/>
            <person name="Anderson D."/>
            <person name="Sederholm M."/>
            <person name="Temperton B."/>
            <person name="Saleska S.R."/>
            <person name="Tyson G.W."/>
            <person name="Rich V.I."/>
        </authorList>
    </citation>
    <scope>NUCLEOTIDE SEQUENCE [LARGE SCALE GENOMIC DNA]</scope>
    <source>
        <strain evidence="2 3">SMC7</strain>
    </source>
</reference>
<dbReference type="Pfam" id="PF04961">
    <property type="entry name" value="FTCD_C"/>
    <property type="match status" value="1"/>
</dbReference>
<proteinExistence type="predicted"/>
<organism evidence="2 3">
    <name type="scientific">Candidatus Cryosericum terrychapinii</name>
    <dbReference type="NCBI Taxonomy" id="2290919"/>
    <lineage>
        <taxon>Bacteria</taxon>
        <taxon>Pseudomonadati</taxon>
        <taxon>Caldisericota/Cryosericota group</taxon>
        <taxon>Candidatus Cryosericota</taxon>
        <taxon>Candidatus Cryosericia</taxon>
        <taxon>Candidatus Cryosericales</taxon>
        <taxon>Candidatus Cryosericaceae</taxon>
        <taxon>Candidatus Cryosericum</taxon>
    </lineage>
</organism>
<dbReference type="InterPro" id="IPR036178">
    <property type="entry name" value="Formintransfe-cycloase-like_sf"/>
</dbReference>
<dbReference type="Gene3D" id="1.20.120.680">
    <property type="entry name" value="Formiminotetrahydrofolate cyclodeaminase monomer, up-and-down helical bundle"/>
    <property type="match status" value="1"/>
</dbReference>
<dbReference type="AlphaFoldDB" id="A0A398CRS9"/>
<dbReference type="InterPro" id="IPR007044">
    <property type="entry name" value="Cyclodeamin/CycHdrlase"/>
</dbReference>
<dbReference type="Proteomes" id="UP000266328">
    <property type="component" value="Unassembled WGS sequence"/>
</dbReference>
<dbReference type="GO" id="GO:0003824">
    <property type="term" value="F:catalytic activity"/>
    <property type="evidence" value="ECO:0007669"/>
    <property type="project" value="InterPro"/>
</dbReference>
<sequence length="207" mass="22096">MFKSQSLDGFLTELSSRNPTPGGGSAAGLAAALGVALVEMVANVVSARDEVEKSRLALFVEGCEASRAEFVAMMDQDSAAFEGYMTATKLPKTTDDEKLVRRGAMQDALKGSTRVPLALAVRVCDFAELLVATFRDAPKDIASDLYVGAAMLEAAFAGAIANVYVNLAYLRDPVFKDETRVTVQQCQTRVAMLGSFKDSIGRLLAIE</sequence>
<evidence type="ECO:0000259" key="1">
    <source>
        <dbReference type="Pfam" id="PF04961"/>
    </source>
</evidence>
<name>A0A398CRS9_9BACT</name>
<feature type="domain" description="Cyclodeaminase/cyclohydrolase" evidence="1">
    <location>
        <begin position="6"/>
        <end position="184"/>
    </location>
</feature>
<gene>
    <name evidence="2" type="ORF">SMC7_03940</name>
</gene>